<reference evidence="2 4" key="1">
    <citation type="submission" date="2016-02" db="EMBL/GenBank/DDBJ databases">
        <authorList>
            <person name="Strepis N."/>
        </authorList>
    </citation>
    <scope>NUCLEOTIDE SEQUENCE [LARGE SCALE GENOMIC DNA]</scope>
    <source>
        <strain evidence="2">Trichococcus flocculiformis</strain>
    </source>
</reference>
<dbReference type="AlphaFoldDB" id="A0AB38BGY4"/>
<evidence type="ECO:0000313" key="2">
    <source>
        <dbReference type="EMBL" id="CZQ83351.1"/>
    </source>
</evidence>
<dbReference type="Pfam" id="PF13472">
    <property type="entry name" value="Lipase_GDSL_2"/>
    <property type="match status" value="1"/>
</dbReference>
<dbReference type="Gene3D" id="3.40.50.1110">
    <property type="entry name" value="SGNH hydrolase"/>
    <property type="match status" value="1"/>
</dbReference>
<dbReference type="CDD" id="cd00229">
    <property type="entry name" value="SGNH_hydrolase"/>
    <property type="match status" value="1"/>
</dbReference>
<dbReference type="Proteomes" id="UP000195947">
    <property type="component" value="Unassembled WGS sequence"/>
</dbReference>
<dbReference type="RefSeq" id="WP_086988113.1">
    <property type="nucleotide sequence ID" value="NZ_FJMZ01000003.1"/>
</dbReference>
<reference evidence="3 5" key="2">
    <citation type="submission" date="2016-10" db="EMBL/GenBank/DDBJ databases">
        <authorList>
            <person name="Varghese N."/>
            <person name="Submissions S."/>
        </authorList>
    </citation>
    <scope>NUCLEOTIDE SEQUENCE [LARGE SCALE GENOMIC DNA]</scope>
    <source>
        <strain evidence="3 5">DSM 2094</strain>
    </source>
</reference>
<dbReference type="SUPFAM" id="SSF52266">
    <property type="entry name" value="SGNH hydrolase"/>
    <property type="match status" value="1"/>
</dbReference>
<dbReference type="InterPro" id="IPR013830">
    <property type="entry name" value="SGNH_hydro"/>
</dbReference>
<dbReference type="EMBL" id="FJMZ01000003">
    <property type="protein sequence ID" value="CZQ83351.1"/>
    <property type="molecule type" value="Genomic_DNA"/>
</dbReference>
<evidence type="ECO:0000259" key="1">
    <source>
        <dbReference type="Pfam" id="PF13472"/>
    </source>
</evidence>
<proteinExistence type="predicted"/>
<gene>
    <name evidence="3" type="ORF">SAMN04488507_10108</name>
    <name evidence="2" type="ORF">TFLO_381</name>
</gene>
<dbReference type="InterPro" id="IPR036514">
    <property type="entry name" value="SGNH_hydro_sf"/>
</dbReference>
<dbReference type="EMBL" id="FOQC01000010">
    <property type="protein sequence ID" value="SFH70167.1"/>
    <property type="molecule type" value="Genomic_DNA"/>
</dbReference>
<evidence type="ECO:0000313" key="5">
    <source>
        <dbReference type="Proteomes" id="UP000199686"/>
    </source>
</evidence>
<feature type="domain" description="SGNH hydrolase-type esterase" evidence="1">
    <location>
        <begin position="691"/>
        <end position="856"/>
    </location>
</feature>
<comment type="caution">
    <text evidence="3">The sequence shown here is derived from an EMBL/GenBank/DDBJ whole genome shotgun (WGS) entry which is preliminary data.</text>
</comment>
<sequence>MAKKIVKYDVLIKSTKQTRQWDVPKIFTNDLNSVVFQFVVSDLTVEEQATATAITMIYMRDGSFSQNPSTDVDKVGNTFSYTLKENEGNHAGIAKIQLVVTVPGTPIVEYASQLYEFEILNGLETKVAQEVMIYDWTTLTREARAYLDEFAANEILREAEFDNAQVDRTAAFNVAQTDRTNQFNELAGELSATLEAADANIAEFDIALQNGIVAANLAEKLEDFESTNNSRLLSAERQLEQAATKAELSAIATPKAVSLVAQMTDVAKIYVYTGAEGGYTAGNWYYHNGTAWTSGGVYQATGLSDGTVKFKTLFKGIKKIAQLTNLVLDSAFNTGVTYGSSDGAGKITNSVTGAASVRGGYKLYMLASKSYLVIATVKNTSAIALGCSRVLYKADATILNNTQISTGISSGASFTDIFTYVPSADTSVLWDYVLQGASGNHSIEVTYNIFEITDNINVSTSDIAAAIVYGADVLKAYKASYSDISGKAKTVEPLSINANSFSDALQTSVVNNKIDGSTAYNYNLTATQDVTIPTKTNLVNNTAGNAYFGYTFTPKANHKYLFVSIIKNNTANPIQNLYKSFIKNNATFLSLALTNQTLAANSEKMILQTLTVDGTYTKIGSAIGLTVLNQNIDLTQYVVDVTGIADTYLDLLCDKLIEPFNVFNHLNTVAIKSVFADRVKTGWENKVLDTLGDSITAQGKWKSYLQNHFNFSNILNHGIGGTSVGGTGANAFWQDARINALSAVSDVLTVLGGTNDWGESRALGDLSLTNVDTANFTGAYNVMLTKILTLYPMLTILLVGCPYGEMLNFASLGWTDKTHNTLGLKSSDYADRVGEIAKMWGIPFVNLQDAGINALNIGSYFIESDHIHVVNGEPYAKVFKVGLSRLAPMTK</sequence>
<evidence type="ECO:0000313" key="4">
    <source>
        <dbReference type="Proteomes" id="UP000195947"/>
    </source>
</evidence>
<dbReference type="Proteomes" id="UP000199686">
    <property type="component" value="Unassembled WGS sequence"/>
</dbReference>
<name>A0AB38BGY4_9LACT</name>
<accession>A0AB38BGY4</accession>
<evidence type="ECO:0000313" key="3">
    <source>
        <dbReference type="EMBL" id="SFH70167.1"/>
    </source>
</evidence>
<protein>
    <submittedName>
        <fullName evidence="3">GDSL-like Lipase/Acylhydrolase family</fullName>
    </submittedName>
</protein>
<organism evidence="3 5">
    <name type="scientific">Trichococcus flocculiformis</name>
    <dbReference type="NCBI Taxonomy" id="82803"/>
    <lineage>
        <taxon>Bacteria</taxon>
        <taxon>Bacillati</taxon>
        <taxon>Bacillota</taxon>
        <taxon>Bacilli</taxon>
        <taxon>Lactobacillales</taxon>
        <taxon>Carnobacteriaceae</taxon>
        <taxon>Trichococcus</taxon>
    </lineage>
</organism>
<keyword evidence="4" id="KW-1185">Reference proteome</keyword>